<accession>A0A9D4G6D8</accession>
<dbReference type="InterPro" id="IPR011989">
    <property type="entry name" value="ARM-like"/>
</dbReference>
<proteinExistence type="predicted"/>
<reference evidence="1" key="2">
    <citation type="submission" date="2020-11" db="EMBL/GenBank/DDBJ databases">
        <authorList>
            <person name="McCartney M.A."/>
            <person name="Auch B."/>
            <person name="Kono T."/>
            <person name="Mallez S."/>
            <person name="Becker A."/>
            <person name="Gohl D.M."/>
            <person name="Silverstein K.A.T."/>
            <person name="Koren S."/>
            <person name="Bechman K.B."/>
            <person name="Herman A."/>
            <person name="Abrahante J.E."/>
            <person name="Garbe J."/>
        </authorList>
    </citation>
    <scope>NUCLEOTIDE SEQUENCE</scope>
    <source>
        <strain evidence="1">Duluth1</strain>
        <tissue evidence="1">Whole animal</tissue>
    </source>
</reference>
<protein>
    <submittedName>
        <fullName evidence="1">Uncharacterized protein</fullName>
    </submittedName>
</protein>
<sequence length="58" mass="6485">MSAAESLPYLIECAKIRGESYVVEMWNYICPNLLHAIKMEPEISVLPDLMGSLAKVSE</sequence>
<name>A0A9D4G6D8_DREPO</name>
<reference evidence="1" key="1">
    <citation type="journal article" date="2019" name="bioRxiv">
        <title>The Genome of the Zebra Mussel, Dreissena polymorpha: A Resource for Invasive Species Research.</title>
        <authorList>
            <person name="McCartney M.A."/>
            <person name="Auch B."/>
            <person name="Kono T."/>
            <person name="Mallez S."/>
            <person name="Zhang Y."/>
            <person name="Obille A."/>
            <person name="Becker A."/>
            <person name="Abrahante J.E."/>
            <person name="Garbe J."/>
            <person name="Badalamenti J.P."/>
            <person name="Herman A."/>
            <person name="Mangelson H."/>
            <person name="Liachko I."/>
            <person name="Sullivan S."/>
            <person name="Sone E.D."/>
            <person name="Koren S."/>
            <person name="Silverstein K.A.T."/>
            <person name="Beckman K.B."/>
            <person name="Gohl D.M."/>
        </authorList>
    </citation>
    <scope>NUCLEOTIDE SEQUENCE</scope>
    <source>
        <strain evidence="1">Duluth1</strain>
        <tissue evidence="1">Whole animal</tissue>
    </source>
</reference>
<evidence type="ECO:0000313" key="2">
    <source>
        <dbReference type="Proteomes" id="UP000828390"/>
    </source>
</evidence>
<dbReference type="Proteomes" id="UP000828390">
    <property type="component" value="Unassembled WGS sequence"/>
</dbReference>
<dbReference type="AlphaFoldDB" id="A0A9D4G6D8"/>
<organism evidence="1 2">
    <name type="scientific">Dreissena polymorpha</name>
    <name type="common">Zebra mussel</name>
    <name type="synonym">Mytilus polymorpha</name>
    <dbReference type="NCBI Taxonomy" id="45954"/>
    <lineage>
        <taxon>Eukaryota</taxon>
        <taxon>Metazoa</taxon>
        <taxon>Spiralia</taxon>
        <taxon>Lophotrochozoa</taxon>
        <taxon>Mollusca</taxon>
        <taxon>Bivalvia</taxon>
        <taxon>Autobranchia</taxon>
        <taxon>Heteroconchia</taxon>
        <taxon>Euheterodonta</taxon>
        <taxon>Imparidentia</taxon>
        <taxon>Neoheterodontei</taxon>
        <taxon>Myida</taxon>
        <taxon>Dreissenoidea</taxon>
        <taxon>Dreissenidae</taxon>
        <taxon>Dreissena</taxon>
    </lineage>
</organism>
<keyword evidence="2" id="KW-1185">Reference proteome</keyword>
<gene>
    <name evidence="1" type="ORF">DPMN_136705</name>
</gene>
<dbReference type="Gene3D" id="1.25.10.10">
    <property type="entry name" value="Leucine-rich Repeat Variant"/>
    <property type="match status" value="1"/>
</dbReference>
<comment type="caution">
    <text evidence="1">The sequence shown here is derived from an EMBL/GenBank/DDBJ whole genome shotgun (WGS) entry which is preliminary data.</text>
</comment>
<evidence type="ECO:0000313" key="1">
    <source>
        <dbReference type="EMBL" id="KAH3808352.1"/>
    </source>
</evidence>
<dbReference type="EMBL" id="JAIWYP010000006">
    <property type="protein sequence ID" value="KAH3808352.1"/>
    <property type="molecule type" value="Genomic_DNA"/>
</dbReference>